<protein>
    <recommendedName>
        <fullName evidence="4">BEN domain-containing protein</fullName>
    </recommendedName>
</protein>
<evidence type="ECO:0000313" key="3">
    <source>
        <dbReference type="Proteomes" id="UP001159428"/>
    </source>
</evidence>
<gene>
    <name evidence="2" type="ORF">PMEA_00002562</name>
</gene>
<evidence type="ECO:0000313" key="2">
    <source>
        <dbReference type="EMBL" id="CAH3108458.1"/>
    </source>
</evidence>
<proteinExistence type="predicted"/>
<dbReference type="EMBL" id="CALNXJ010000011">
    <property type="protein sequence ID" value="CAH3108458.1"/>
    <property type="molecule type" value="Genomic_DNA"/>
</dbReference>
<sequence length="287" mass="32205">MHLKEMISGLTLPLVPVLSRHRKKPTITEIKTLTELNQRIYKAKRKAVTIAALEKWPGNDLPVFRSDPAATQELANLVSTLEETCSFEPAGFNKEGIKQHVLDVLNERRRKIRKGHDYTQPDKRTLKKLKVSGSSSEADSDLAVHGDDGGDTDILSSSNNSTCDSLSETEEGMYHLYTEYLIFIRLSSNLINFNQKEFEGTGDNPYLSLQGAKVIITVVFSAIRYSDVAKQQLVSAAKKFRPSCKFASKDSMAMVLAKTFLKENFVKVDSANLQDIDRDNVQKLKVY</sequence>
<dbReference type="AlphaFoldDB" id="A0AAU9W8Z0"/>
<reference evidence="2 3" key="1">
    <citation type="submission" date="2022-05" db="EMBL/GenBank/DDBJ databases">
        <authorList>
            <consortium name="Genoscope - CEA"/>
            <person name="William W."/>
        </authorList>
    </citation>
    <scope>NUCLEOTIDE SEQUENCE [LARGE SCALE GENOMIC DNA]</scope>
</reference>
<dbReference type="Proteomes" id="UP001159428">
    <property type="component" value="Unassembled WGS sequence"/>
</dbReference>
<name>A0AAU9W8Z0_9CNID</name>
<keyword evidence="3" id="KW-1185">Reference proteome</keyword>
<evidence type="ECO:0008006" key="4">
    <source>
        <dbReference type="Google" id="ProtNLM"/>
    </source>
</evidence>
<accession>A0AAU9W8Z0</accession>
<evidence type="ECO:0000256" key="1">
    <source>
        <dbReference type="SAM" id="MobiDB-lite"/>
    </source>
</evidence>
<comment type="caution">
    <text evidence="2">The sequence shown here is derived from an EMBL/GenBank/DDBJ whole genome shotgun (WGS) entry which is preliminary data.</text>
</comment>
<feature type="region of interest" description="Disordered" evidence="1">
    <location>
        <begin position="128"/>
        <end position="162"/>
    </location>
</feature>
<organism evidence="2 3">
    <name type="scientific">Pocillopora meandrina</name>
    <dbReference type="NCBI Taxonomy" id="46732"/>
    <lineage>
        <taxon>Eukaryota</taxon>
        <taxon>Metazoa</taxon>
        <taxon>Cnidaria</taxon>
        <taxon>Anthozoa</taxon>
        <taxon>Hexacorallia</taxon>
        <taxon>Scleractinia</taxon>
        <taxon>Astrocoeniina</taxon>
        <taxon>Pocilloporidae</taxon>
        <taxon>Pocillopora</taxon>
    </lineage>
</organism>